<keyword evidence="6" id="KW-0093">Biotin biosynthesis</keyword>
<dbReference type="SUPFAM" id="SSF53383">
    <property type="entry name" value="PLP-dependent transferases"/>
    <property type="match status" value="1"/>
</dbReference>
<dbReference type="Gene3D" id="3.40.640.10">
    <property type="entry name" value="Type I PLP-dependent aspartate aminotransferase-like (Major domain)"/>
    <property type="match status" value="1"/>
</dbReference>
<dbReference type="EMBL" id="AVCI01000004">
    <property type="protein sequence ID" value="KFN43866.1"/>
    <property type="molecule type" value="Genomic_DNA"/>
</dbReference>
<dbReference type="GO" id="GO:0009102">
    <property type="term" value="P:biotin biosynthetic process"/>
    <property type="evidence" value="ECO:0007669"/>
    <property type="project" value="UniProtKB-UniRule"/>
</dbReference>
<dbReference type="NCBIfam" id="TIGR00858">
    <property type="entry name" value="bioF"/>
    <property type="match status" value="1"/>
</dbReference>
<dbReference type="InterPro" id="IPR004723">
    <property type="entry name" value="AONS_Archaea/Proteobacteria"/>
</dbReference>
<sequence>MATARAPAPLDRAMSRQRLTDRVLAARSARVASDSVRTRRVVQAREGMRVKVDGQDLLNFCSNDYLGLSQNLEVIAALQEGAAWHGVGSSASALVSGHGSEHAALENECAEWMGYPRGLLFGSGYLANLAVMQSLLEPGDVCVQDKLNHACLLDGARLSFCELKRYPHRDVEAAMRQLASHKDGAAMLATDGVFSMDGDLAPLRDLALLARAEDATFYVDDAHGIGVIGPDGRGSTAVANLNAREVPLLVLPFGKAFGGQGAMLLGSEALIGHIAETARPYLFTTAPAPGMAAAMRASLRLIRGEPWRRAKVASLIARFRRGALRAGLPLAESYTPIQPLVLGDNARTLAVARRLEAQGFLVGAIRPPTVPEGQSRLRITITAAHSEHEIDALVSALTIICSNPQTAEA</sequence>
<feature type="modified residue" description="N6-(pyridoxal phosphate)lysine" evidence="10">
    <location>
        <position position="255"/>
    </location>
</feature>
<dbReference type="UniPathway" id="UPA00078"/>
<evidence type="ECO:0000256" key="5">
    <source>
        <dbReference type="ARBA" id="ARBA00022679"/>
    </source>
</evidence>
<comment type="cofactor">
    <cofactor evidence="1 10">
        <name>pyridoxal 5'-phosphate</name>
        <dbReference type="ChEBI" id="CHEBI:597326"/>
    </cofactor>
</comment>
<evidence type="ECO:0000256" key="6">
    <source>
        <dbReference type="ARBA" id="ARBA00022756"/>
    </source>
</evidence>
<dbReference type="STRING" id="1121015.GCA_000420545_02036"/>
<protein>
    <recommendedName>
        <fullName evidence="4 9">8-amino-7-oxononanoate synthase</fullName>
        <ecNumber evidence="4 9">2.3.1.47</ecNumber>
    </recommendedName>
</protein>
<dbReference type="eggNOG" id="COG0156">
    <property type="taxonomic scope" value="Bacteria"/>
</dbReference>
<evidence type="ECO:0000256" key="2">
    <source>
        <dbReference type="ARBA" id="ARBA00004746"/>
    </source>
</evidence>
<dbReference type="PANTHER" id="PTHR13693">
    <property type="entry name" value="CLASS II AMINOTRANSFERASE/8-AMINO-7-OXONONANOATE SYNTHASE"/>
    <property type="match status" value="1"/>
</dbReference>
<keyword evidence="5" id="KW-0808">Transferase</keyword>
<gene>
    <name evidence="12" type="ORF">N789_07925</name>
</gene>
<organism evidence="12 13">
    <name type="scientific">Arenimonas oryziterrae DSM 21050 = YC6267</name>
    <dbReference type="NCBI Taxonomy" id="1121015"/>
    <lineage>
        <taxon>Bacteria</taxon>
        <taxon>Pseudomonadati</taxon>
        <taxon>Pseudomonadota</taxon>
        <taxon>Gammaproteobacteria</taxon>
        <taxon>Lysobacterales</taxon>
        <taxon>Lysobacteraceae</taxon>
        <taxon>Arenimonas</taxon>
    </lineage>
</organism>
<dbReference type="GO" id="GO:0008710">
    <property type="term" value="F:8-amino-7-oxononanoate synthase activity"/>
    <property type="evidence" value="ECO:0007669"/>
    <property type="project" value="UniProtKB-UniRule"/>
</dbReference>
<evidence type="ECO:0000256" key="9">
    <source>
        <dbReference type="NCBIfam" id="TIGR00858"/>
    </source>
</evidence>
<reference evidence="12 13" key="1">
    <citation type="submission" date="2013-09" db="EMBL/GenBank/DDBJ databases">
        <title>Genome sequencing of Arenimonas oryziterrae.</title>
        <authorList>
            <person name="Chen F."/>
            <person name="Wang G."/>
        </authorList>
    </citation>
    <scope>NUCLEOTIDE SEQUENCE [LARGE SCALE GENOMIC DNA]</scope>
    <source>
        <strain evidence="12 13">YC6267</strain>
    </source>
</reference>
<comment type="subunit">
    <text evidence="3">Homodimer.</text>
</comment>
<dbReference type="InterPro" id="IPR004839">
    <property type="entry name" value="Aminotransferase_I/II_large"/>
</dbReference>
<comment type="pathway">
    <text evidence="2">Cofactor biosynthesis; biotin biosynthesis.</text>
</comment>
<dbReference type="PANTHER" id="PTHR13693:SF100">
    <property type="entry name" value="8-AMINO-7-OXONONANOATE SYNTHASE"/>
    <property type="match status" value="1"/>
</dbReference>
<dbReference type="EC" id="2.3.1.47" evidence="4 9"/>
<dbReference type="GO" id="GO:0030170">
    <property type="term" value="F:pyridoxal phosphate binding"/>
    <property type="evidence" value="ECO:0007669"/>
    <property type="project" value="InterPro"/>
</dbReference>
<evidence type="ECO:0000313" key="13">
    <source>
        <dbReference type="Proteomes" id="UP000029385"/>
    </source>
</evidence>
<evidence type="ECO:0000256" key="3">
    <source>
        <dbReference type="ARBA" id="ARBA00011738"/>
    </source>
</evidence>
<dbReference type="PATRIC" id="fig|1121015.4.peg.1076"/>
<evidence type="ECO:0000259" key="11">
    <source>
        <dbReference type="Pfam" id="PF00155"/>
    </source>
</evidence>
<comment type="caution">
    <text evidence="12">The sequence shown here is derived from an EMBL/GenBank/DDBJ whole genome shotgun (WGS) entry which is preliminary data.</text>
</comment>
<dbReference type="AlphaFoldDB" id="A0A091AWR7"/>
<dbReference type="InterPro" id="IPR015422">
    <property type="entry name" value="PyrdxlP-dep_Trfase_small"/>
</dbReference>
<dbReference type="InterPro" id="IPR015421">
    <property type="entry name" value="PyrdxlP-dep_Trfase_major"/>
</dbReference>
<name>A0A091AWR7_9GAMM</name>
<dbReference type="Pfam" id="PF00155">
    <property type="entry name" value="Aminotran_1_2"/>
    <property type="match status" value="1"/>
</dbReference>
<feature type="domain" description="Aminotransferase class I/classII large" evidence="11">
    <location>
        <begin position="56"/>
        <end position="397"/>
    </location>
</feature>
<evidence type="ECO:0000313" key="12">
    <source>
        <dbReference type="EMBL" id="KFN43866.1"/>
    </source>
</evidence>
<accession>A0A091AWR7</accession>
<evidence type="ECO:0000256" key="4">
    <source>
        <dbReference type="ARBA" id="ARBA00013187"/>
    </source>
</evidence>
<evidence type="ECO:0000256" key="7">
    <source>
        <dbReference type="ARBA" id="ARBA00022898"/>
    </source>
</evidence>
<dbReference type="InterPro" id="IPR015424">
    <property type="entry name" value="PyrdxlP-dep_Trfase"/>
</dbReference>
<keyword evidence="7 10" id="KW-0663">Pyridoxal phosphate</keyword>
<keyword evidence="13" id="KW-1185">Reference proteome</keyword>
<evidence type="ECO:0000256" key="10">
    <source>
        <dbReference type="PIRSR" id="PIRSR604723-51"/>
    </source>
</evidence>
<dbReference type="InterPro" id="IPR050087">
    <property type="entry name" value="AON_synthase_class-II"/>
</dbReference>
<comment type="catalytic activity">
    <reaction evidence="8">
        <text>6-carboxyhexanoyl-[ACP] + L-alanine + H(+) = (8S)-8-amino-7-oxononanoate + holo-[ACP] + CO2</text>
        <dbReference type="Rhea" id="RHEA:42288"/>
        <dbReference type="Rhea" id="RHEA-COMP:9685"/>
        <dbReference type="Rhea" id="RHEA-COMP:9955"/>
        <dbReference type="ChEBI" id="CHEBI:15378"/>
        <dbReference type="ChEBI" id="CHEBI:16526"/>
        <dbReference type="ChEBI" id="CHEBI:57972"/>
        <dbReference type="ChEBI" id="CHEBI:64479"/>
        <dbReference type="ChEBI" id="CHEBI:78846"/>
        <dbReference type="ChEBI" id="CHEBI:149468"/>
        <dbReference type="EC" id="2.3.1.47"/>
    </reaction>
</comment>
<dbReference type="Gene3D" id="3.90.1150.10">
    <property type="entry name" value="Aspartate Aminotransferase, domain 1"/>
    <property type="match status" value="1"/>
</dbReference>
<proteinExistence type="predicted"/>
<dbReference type="Proteomes" id="UP000029385">
    <property type="component" value="Unassembled WGS sequence"/>
</dbReference>
<evidence type="ECO:0000256" key="8">
    <source>
        <dbReference type="ARBA" id="ARBA00047715"/>
    </source>
</evidence>
<evidence type="ECO:0000256" key="1">
    <source>
        <dbReference type="ARBA" id="ARBA00001933"/>
    </source>
</evidence>